<sequence length="266" mass="30471">MKNKYRLYIILLCIVGTLLPVLIDKLIIANSYFSSGLKEAWISFFGSYGGAIIGSIATILGISITIDYTNNQAKKERNFVTTQENENRRLQIAPYLKYNQCDELLKERDYTDLPCIIEDNYNTFVNTSIAIKNIGMGPVINFNIHSLKFNNENLGYTVSSNGIIEKDETIYILFDFRLNLERIKNEDLIKAPQGSFTKFNVPSKYNKGGNLELLIGYNDLLENKYEQSLIITLTTPFEADKDELEWKYCKPNLRLSRIGKPCVIKN</sequence>
<organism evidence="2 3">
    <name type="scientific">Intestinibacter bartlettii</name>
    <dbReference type="NCBI Taxonomy" id="261299"/>
    <lineage>
        <taxon>Bacteria</taxon>
        <taxon>Bacillati</taxon>
        <taxon>Bacillota</taxon>
        <taxon>Clostridia</taxon>
        <taxon>Peptostreptococcales</taxon>
        <taxon>Peptostreptococcaceae</taxon>
        <taxon>Intestinibacter</taxon>
    </lineage>
</organism>
<keyword evidence="1" id="KW-0812">Transmembrane</keyword>
<keyword evidence="1" id="KW-0472">Membrane</keyword>
<dbReference type="EMBL" id="JAHLOQ010000011">
    <property type="protein sequence ID" value="MBU5335885.1"/>
    <property type="molecule type" value="Genomic_DNA"/>
</dbReference>
<keyword evidence="3" id="KW-1185">Reference proteome</keyword>
<comment type="caution">
    <text evidence="2">The sequence shown here is derived from an EMBL/GenBank/DDBJ whole genome shotgun (WGS) entry which is preliminary data.</text>
</comment>
<evidence type="ECO:0000313" key="2">
    <source>
        <dbReference type="EMBL" id="MBU5335885.1"/>
    </source>
</evidence>
<evidence type="ECO:0000313" key="3">
    <source>
        <dbReference type="Proteomes" id="UP001196301"/>
    </source>
</evidence>
<name>A0ABS6DVW4_9FIRM</name>
<feature type="transmembrane region" description="Helical" evidence="1">
    <location>
        <begin position="7"/>
        <end position="28"/>
    </location>
</feature>
<proteinExistence type="predicted"/>
<gene>
    <name evidence="2" type="ORF">KQI20_05480</name>
</gene>
<feature type="transmembrane region" description="Helical" evidence="1">
    <location>
        <begin position="40"/>
        <end position="66"/>
    </location>
</feature>
<accession>A0ABS6DVW4</accession>
<reference evidence="2 3" key="1">
    <citation type="submission" date="2021-06" db="EMBL/GenBank/DDBJ databases">
        <authorList>
            <person name="Sun Q."/>
            <person name="Li D."/>
        </authorList>
    </citation>
    <scope>NUCLEOTIDE SEQUENCE [LARGE SCALE GENOMIC DNA]</scope>
    <source>
        <strain evidence="2 3">N19</strain>
    </source>
</reference>
<evidence type="ECO:0000256" key="1">
    <source>
        <dbReference type="SAM" id="Phobius"/>
    </source>
</evidence>
<keyword evidence="1" id="KW-1133">Transmembrane helix</keyword>
<dbReference type="RefSeq" id="WP_216569023.1">
    <property type="nucleotide sequence ID" value="NZ_JAHLOQ010000011.1"/>
</dbReference>
<protein>
    <submittedName>
        <fullName evidence="2">Uncharacterized protein</fullName>
    </submittedName>
</protein>
<dbReference type="Proteomes" id="UP001196301">
    <property type="component" value="Unassembled WGS sequence"/>
</dbReference>